<comment type="caution">
    <text evidence="2">The sequence shown here is derived from an EMBL/GenBank/DDBJ whole genome shotgun (WGS) entry which is preliminary data.</text>
</comment>
<evidence type="ECO:0000313" key="3">
    <source>
        <dbReference type="Proteomes" id="UP001163850"/>
    </source>
</evidence>
<protein>
    <submittedName>
        <fullName evidence="2">Uncharacterized protein</fullName>
    </submittedName>
</protein>
<feature type="compositionally biased region" description="Acidic residues" evidence="1">
    <location>
        <begin position="227"/>
        <end position="237"/>
    </location>
</feature>
<dbReference type="EMBL" id="MU801977">
    <property type="protein sequence ID" value="KAJ3984865.1"/>
    <property type="molecule type" value="Genomic_DNA"/>
</dbReference>
<feature type="region of interest" description="Disordered" evidence="1">
    <location>
        <begin position="40"/>
        <end position="104"/>
    </location>
</feature>
<accession>A0AA38USG0</accession>
<feature type="region of interest" description="Disordered" evidence="1">
    <location>
        <begin position="172"/>
        <end position="242"/>
    </location>
</feature>
<sequence length="616" mass="68431">MLILYIISRAPQAKIVAREQEQVSLSILVSLITFFMSNSKRTKRPPKSGTGHRKAGNLSAHNHPEPETPQIPSQRASSRPKPVPNYKGTPAYEARQKPSQASGVNAEEFNAATALVAFQNSSASEAEKPPARHSLSKNIIRVPPLKPKHVVLSHMDKVLAQSMGMSQEEMIEQKECEQESGSDAWKDSDAEENPTAMESAKEHQKKKKKATVTAGTESDEAPMGFGDFEDDESEPETEEKSAWQRLIDSVDKFDIAFEVPYQTSQRNLTGITSHTTFSAFLKALATRMETRLSLLSCISYTASYKAKKANADIMLEGEDDWIVLIKDAEAFWTNSRNRKKAWSIRIHDKSMTNTKESIGIKKKKIIDSASEVEHSTSLTSDAALLVAIQKKHHCNACQAPCYVLANGDHYRYDDTDMNLWVTLVSRHSATIDKAPDSILAKLGEKSSRQKAEARCSAAFIPVTPTPPTAPAADPIQQMVLMMGAMTPLVAGMLHGRDRSPPHRSSFSSAKRNRELDSSPVALNSSPSKAPVSKNLDLDVWLPQVDSHPERGKRNTNYVQYVTSLNARGIFDLDDLVHLTHSQLGDFTGMEYGFRERLFKYAREDLGVKPSKRQRNN</sequence>
<reference evidence="2" key="1">
    <citation type="submission" date="2022-08" db="EMBL/GenBank/DDBJ databases">
        <authorList>
            <consortium name="DOE Joint Genome Institute"/>
            <person name="Min B."/>
            <person name="Riley R."/>
            <person name="Sierra-Patev S."/>
            <person name="Naranjo-Ortiz M."/>
            <person name="Looney B."/>
            <person name="Konkel Z."/>
            <person name="Slot J.C."/>
            <person name="Sakamoto Y."/>
            <person name="Steenwyk J.L."/>
            <person name="Rokas A."/>
            <person name="Carro J."/>
            <person name="Camarero S."/>
            <person name="Ferreira P."/>
            <person name="Molpeceres G."/>
            <person name="Ruiz-Duenas F.J."/>
            <person name="Serrano A."/>
            <person name="Henrissat B."/>
            <person name="Drula E."/>
            <person name="Hughes K.W."/>
            <person name="Mata J.L."/>
            <person name="Ishikawa N.K."/>
            <person name="Vargas-Isla R."/>
            <person name="Ushijima S."/>
            <person name="Smith C.A."/>
            <person name="Ahrendt S."/>
            <person name="Andreopoulos W."/>
            <person name="He G."/>
            <person name="Labutti K."/>
            <person name="Lipzen A."/>
            <person name="Ng V."/>
            <person name="Sandor L."/>
            <person name="Barry K."/>
            <person name="Martinez A.T."/>
            <person name="Xiao Y."/>
            <person name="Gibbons J.G."/>
            <person name="Terashima K."/>
            <person name="Hibbett D.S."/>
            <person name="Grigoriev I.V."/>
        </authorList>
    </citation>
    <scope>NUCLEOTIDE SEQUENCE</scope>
    <source>
        <strain evidence="2">TFB7829</strain>
    </source>
</reference>
<organism evidence="2 3">
    <name type="scientific">Lentinula detonsa</name>
    <dbReference type="NCBI Taxonomy" id="2804962"/>
    <lineage>
        <taxon>Eukaryota</taxon>
        <taxon>Fungi</taxon>
        <taxon>Dikarya</taxon>
        <taxon>Basidiomycota</taxon>
        <taxon>Agaricomycotina</taxon>
        <taxon>Agaricomycetes</taxon>
        <taxon>Agaricomycetidae</taxon>
        <taxon>Agaricales</taxon>
        <taxon>Marasmiineae</taxon>
        <taxon>Omphalotaceae</taxon>
        <taxon>Lentinula</taxon>
    </lineage>
</organism>
<dbReference type="AlphaFoldDB" id="A0AA38USG0"/>
<evidence type="ECO:0000313" key="2">
    <source>
        <dbReference type="EMBL" id="KAJ3984865.1"/>
    </source>
</evidence>
<proteinExistence type="predicted"/>
<dbReference type="Proteomes" id="UP001163850">
    <property type="component" value="Unassembled WGS sequence"/>
</dbReference>
<name>A0AA38USG0_9AGAR</name>
<gene>
    <name evidence="2" type="ORF">F5890DRAFT_1236586</name>
</gene>
<feature type="region of interest" description="Disordered" evidence="1">
    <location>
        <begin position="492"/>
        <end position="530"/>
    </location>
</feature>
<evidence type="ECO:0000256" key="1">
    <source>
        <dbReference type="SAM" id="MobiDB-lite"/>
    </source>
</evidence>
<feature type="compositionally biased region" description="Basic residues" evidence="1">
    <location>
        <begin position="40"/>
        <end position="55"/>
    </location>
</feature>